<dbReference type="GO" id="GO:0003746">
    <property type="term" value="F:translation elongation factor activity"/>
    <property type="evidence" value="ECO:0007669"/>
    <property type="project" value="UniProtKB-UniRule"/>
</dbReference>
<dbReference type="OrthoDB" id="84643at2157"/>
<dbReference type="AlphaFoldDB" id="G0EEE3"/>
<gene>
    <name evidence="6" type="primary">ef1b</name>
    <name evidence="8" type="ordered locus">Pyrfu_0112</name>
</gene>
<dbReference type="GeneID" id="11139743"/>
<protein>
    <recommendedName>
        <fullName evidence="3 6">Elongation factor 1-beta</fullName>
        <shortName evidence="6">EF-1-beta</shortName>
    </recommendedName>
    <alternativeName>
        <fullName evidence="6">aEF-1beta</fullName>
    </alternativeName>
</protein>
<dbReference type="Pfam" id="PF00736">
    <property type="entry name" value="EF1_GNE"/>
    <property type="match status" value="1"/>
</dbReference>
<dbReference type="SMART" id="SM00888">
    <property type="entry name" value="EF1_GNE"/>
    <property type="match status" value="1"/>
</dbReference>
<dbReference type="RefSeq" id="WP_014025661.1">
    <property type="nucleotide sequence ID" value="NC_015931.1"/>
</dbReference>
<keyword evidence="9" id="KW-1185">Reference proteome</keyword>
<dbReference type="PANTHER" id="PTHR39647">
    <property type="entry name" value="ELONGATION FACTOR 1-BETA"/>
    <property type="match status" value="1"/>
</dbReference>
<dbReference type="Gene3D" id="3.30.70.60">
    <property type="match status" value="1"/>
</dbReference>
<evidence type="ECO:0000256" key="1">
    <source>
        <dbReference type="ARBA" id="ARBA00003815"/>
    </source>
</evidence>
<reference evidence="8 9" key="1">
    <citation type="journal article" date="2011" name="Stand. Genomic Sci.">
        <title>Complete genome sequence of the hyperthermophilic chemolithoautotroph Pyrolobus fumarii type strain (1A).</title>
        <authorList>
            <person name="Anderson I."/>
            <person name="Goker M."/>
            <person name="Nolan M."/>
            <person name="Lucas S."/>
            <person name="Hammon N."/>
            <person name="Deshpande S."/>
            <person name="Cheng J.F."/>
            <person name="Tapia R."/>
            <person name="Han C."/>
            <person name="Goodwin L."/>
            <person name="Pitluck S."/>
            <person name="Huntemann M."/>
            <person name="Liolios K."/>
            <person name="Ivanova N."/>
            <person name="Pagani I."/>
            <person name="Mavromatis K."/>
            <person name="Ovchinikova G."/>
            <person name="Pati A."/>
            <person name="Chen A."/>
            <person name="Palaniappan K."/>
            <person name="Land M."/>
            <person name="Hauser L."/>
            <person name="Brambilla E.M."/>
            <person name="Huber H."/>
            <person name="Yasawong M."/>
            <person name="Rohde M."/>
            <person name="Spring S."/>
            <person name="Abt B."/>
            <person name="Sikorski J."/>
            <person name="Wirth R."/>
            <person name="Detter J.C."/>
            <person name="Woyke T."/>
            <person name="Bristow J."/>
            <person name="Eisen J.A."/>
            <person name="Markowitz V."/>
            <person name="Hugenholtz P."/>
            <person name="Kyrpides N.C."/>
            <person name="Klenk H.P."/>
            <person name="Lapidus A."/>
        </authorList>
    </citation>
    <scope>NUCLEOTIDE SEQUENCE [LARGE SCALE GENOMIC DNA]</scope>
    <source>
        <strain evidence="9">DSM 11204 / 1A</strain>
    </source>
</reference>
<dbReference type="InParanoid" id="G0EEE3"/>
<dbReference type="eggNOG" id="arCOG01988">
    <property type="taxonomic scope" value="Archaea"/>
</dbReference>
<evidence type="ECO:0000256" key="3">
    <source>
        <dbReference type="ARBA" id="ARBA00017600"/>
    </source>
</evidence>
<dbReference type="SUPFAM" id="SSF54984">
    <property type="entry name" value="eEF-1beta-like"/>
    <property type="match status" value="1"/>
</dbReference>
<evidence type="ECO:0000256" key="4">
    <source>
        <dbReference type="ARBA" id="ARBA00022768"/>
    </source>
</evidence>
<dbReference type="HOGENOM" id="CLU_165896_1_0_2"/>
<comment type="function">
    <text evidence="1 6">Promotes the exchange of GDP for GTP in EF-1-alpha/GDP, thus allowing the regeneration of EF-1-alpha/GTP that could then be used to form the ternary complex EF-1-alpha/GTP/AAtRNA.</text>
</comment>
<accession>G0EEE3</accession>
<organism evidence="8 9">
    <name type="scientific">Pyrolobus fumarii (strain DSM 11204 / 1A)</name>
    <dbReference type="NCBI Taxonomy" id="694429"/>
    <lineage>
        <taxon>Archaea</taxon>
        <taxon>Thermoproteota</taxon>
        <taxon>Thermoprotei</taxon>
        <taxon>Desulfurococcales</taxon>
        <taxon>Pyrodictiaceae</taxon>
        <taxon>Pyrolobus</taxon>
    </lineage>
</organism>
<dbReference type="CDD" id="cd00292">
    <property type="entry name" value="EF1B"/>
    <property type="match status" value="1"/>
</dbReference>
<name>G0EEE3_PYRF1</name>
<dbReference type="InterPro" id="IPR004542">
    <property type="entry name" value="Transl_elong_EF1B_B_arc"/>
</dbReference>
<dbReference type="HAMAP" id="MF_00043">
    <property type="entry name" value="EF1_beta"/>
    <property type="match status" value="1"/>
</dbReference>
<evidence type="ECO:0000313" key="8">
    <source>
        <dbReference type="EMBL" id="AEM37984.1"/>
    </source>
</evidence>
<evidence type="ECO:0000256" key="6">
    <source>
        <dbReference type="HAMAP-Rule" id="MF_00043"/>
    </source>
</evidence>
<dbReference type="InterPro" id="IPR036219">
    <property type="entry name" value="eEF-1beta-like_sf"/>
</dbReference>
<feature type="domain" description="Translation elongation factor EF1B beta/delta subunit guanine nucleotide exchange" evidence="7">
    <location>
        <begin position="5"/>
        <end position="91"/>
    </location>
</feature>
<evidence type="ECO:0000259" key="7">
    <source>
        <dbReference type="SMART" id="SM00888"/>
    </source>
</evidence>
<sequence>MSEARVLVIIKVYPDDVSIDLGELAKRIENALPEGYQIVRKATEPIAFGLNALKLYILIPEETEGGTAKLEEILSKVEGVGEYEIEAVHRVAQY</sequence>
<dbReference type="EMBL" id="CP002838">
    <property type="protein sequence ID" value="AEM37984.1"/>
    <property type="molecule type" value="Genomic_DNA"/>
</dbReference>
<comment type="similarity">
    <text evidence="2 6">Belongs to the EF-1-beta/EF-1-delta family.</text>
</comment>
<evidence type="ECO:0000256" key="2">
    <source>
        <dbReference type="ARBA" id="ARBA00007411"/>
    </source>
</evidence>
<dbReference type="PANTHER" id="PTHR39647:SF1">
    <property type="entry name" value="ELONGATION FACTOR 1-BETA"/>
    <property type="match status" value="1"/>
</dbReference>
<keyword evidence="5 6" id="KW-0648">Protein biosynthesis</keyword>
<dbReference type="Proteomes" id="UP000001037">
    <property type="component" value="Chromosome"/>
</dbReference>
<proteinExistence type="inferred from homology"/>
<dbReference type="InterPro" id="IPR014717">
    <property type="entry name" value="Transl_elong_EF1B/ribsomal_bS6"/>
</dbReference>
<dbReference type="PIRSF" id="PIRSF006521">
    <property type="entry name" value="Transl_elong_EF1B_B_arc"/>
    <property type="match status" value="1"/>
</dbReference>
<dbReference type="InterPro" id="IPR014038">
    <property type="entry name" value="EF1B_bsu/dsu_GNE"/>
</dbReference>
<dbReference type="NCBIfam" id="TIGR00489">
    <property type="entry name" value="aEF-1_beta"/>
    <property type="match status" value="1"/>
</dbReference>
<dbReference type="NCBIfam" id="NF001670">
    <property type="entry name" value="PRK00435.1"/>
    <property type="match status" value="1"/>
</dbReference>
<evidence type="ECO:0000313" key="9">
    <source>
        <dbReference type="Proteomes" id="UP000001037"/>
    </source>
</evidence>
<dbReference type="KEGG" id="pfm:Pyrfu_0112"/>
<evidence type="ECO:0000256" key="5">
    <source>
        <dbReference type="ARBA" id="ARBA00022917"/>
    </source>
</evidence>
<keyword evidence="4 6" id="KW-0251">Elongation factor</keyword>
<dbReference type="STRING" id="694429.Pyrfu_0112"/>